<sequence length="399" mass="42840">MLRTEDRAGSDAWRSARVSRHGLDVDGARWVIPRFVRTKVVVTGANGFIGSHLVDRLLAGGDAVRAMVRASANLDNLADALARADARPELVRAALTDVDAMAAAFDGADIVYHVAGLTAAFTRDEFARANAAGVANVLAAIRQAPRRPRRLVYVSSLMAAGPSHPEVARREHHAPQVGYTLYGDSKLDGERLVFAAARAGDVEAVIVRPPAVYGPRDLDMLQMIRSAKYGVIAQPGLRPAWMSFIHALDLVEGIARAGARGRPIPRDGEHVLADQGCPFDHVPEDISHPAGAGIYYLTDGQRSTVVEFGRAAAAALGRRALALPMPQVAVWTVAGINHAIGRLRGKAPALTLDKARGSMAPGWWCDDSRAVRELDYAPQWPLARGLEHTVAWARSVGRL</sequence>
<dbReference type="AlphaFoldDB" id="A0A1I2H7W2"/>
<dbReference type="PANTHER" id="PTHR48079:SF6">
    <property type="entry name" value="NAD(P)-BINDING DOMAIN-CONTAINING PROTEIN-RELATED"/>
    <property type="match status" value="1"/>
</dbReference>
<feature type="domain" description="NAD-dependent epimerase/dehydratase" evidence="1">
    <location>
        <begin position="40"/>
        <end position="260"/>
    </location>
</feature>
<dbReference type="Proteomes" id="UP000199400">
    <property type="component" value="Unassembled WGS sequence"/>
</dbReference>
<organism evidence="2 3">
    <name type="scientific">Nannocystis exedens</name>
    <dbReference type="NCBI Taxonomy" id="54"/>
    <lineage>
        <taxon>Bacteria</taxon>
        <taxon>Pseudomonadati</taxon>
        <taxon>Myxococcota</taxon>
        <taxon>Polyangia</taxon>
        <taxon>Nannocystales</taxon>
        <taxon>Nannocystaceae</taxon>
        <taxon>Nannocystis</taxon>
    </lineage>
</organism>
<proteinExistence type="predicted"/>
<dbReference type="InterPro" id="IPR051783">
    <property type="entry name" value="NAD(P)-dependent_oxidoreduct"/>
</dbReference>
<accession>A0A1I2H7W2</accession>
<evidence type="ECO:0000313" key="2">
    <source>
        <dbReference type="EMBL" id="SFF25453.1"/>
    </source>
</evidence>
<dbReference type="GO" id="GO:0005737">
    <property type="term" value="C:cytoplasm"/>
    <property type="evidence" value="ECO:0007669"/>
    <property type="project" value="TreeGrafter"/>
</dbReference>
<dbReference type="GO" id="GO:0004029">
    <property type="term" value="F:aldehyde dehydrogenase (NAD+) activity"/>
    <property type="evidence" value="ECO:0007669"/>
    <property type="project" value="TreeGrafter"/>
</dbReference>
<dbReference type="STRING" id="54.SAMN02745121_07747"/>
<dbReference type="InterPro" id="IPR001509">
    <property type="entry name" value="Epimerase_deHydtase"/>
</dbReference>
<evidence type="ECO:0000313" key="3">
    <source>
        <dbReference type="Proteomes" id="UP000199400"/>
    </source>
</evidence>
<dbReference type="Pfam" id="PF01370">
    <property type="entry name" value="Epimerase"/>
    <property type="match status" value="1"/>
</dbReference>
<name>A0A1I2H7W2_9BACT</name>
<dbReference type="SUPFAM" id="SSF51735">
    <property type="entry name" value="NAD(P)-binding Rossmann-fold domains"/>
    <property type="match status" value="1"/>
</dbReference>
<protein>
    <submittedName>
        <fullName evidence="2">Nucleoside-diphosphate-sugar epimerase</fullName>
    </submittedName>
</protein>
<dbReference type="PANTHER" id="PTHR48079">
    <property type="entry name" value="PROTEIN YEEZ"/>
    <property type="match status" value="1"/>
</dbReference>
<dbReference type="InterPro" id="IPR036291">
    <property type="entry name" value="NAD(P)-bd_dom_sf"/>
</dbReference>
<dbReference type="Gene3D" id="3.40.50.720">
    <property type="entry name" value="NAD(P)-binding Rossmann-like Domain"/>
    <property type="match status" value="1"/>
</dbReference>
<evidence type="ECO:0000259" key="1">
    <source>
        <dbReference type="Pfam" id="PF01370"/>
    </source>
</evidence>
<reference evidence="3" key="1">
    <citation type="submission" date="2016-10" db="EMBL/GenBank/DDBJ databases">
        <authorList>
            <person name="Varghese N."/>
            <person name="Submissions S."/>
        </authorList>
    </citation>
    <scope>NUCLEOTIDE SEQUENCE [LARGE SCALE GENOMIC DNA]</scope>
    <source>
        <strain evidence="3">ATCC 25963</strain>
    </source>
</reference>
<keyword evidence="3" id="KW-1185">Reference proteome</keyword>
<dbReference type="EMBL" id="FOMX01000039">
    <property type="protein sequence ID" value="SFF25453.1"/>
    <property type="molecule type" value="Genomic_DNA"/>
</dbReference>
<gene>
    <name evidence="2" type="ORF">SAMN02745121_07747</name>
</gene>